<name>A0A0C3H414_OIDMZ</name>
<dbReference type="AlphaFoldDB" id="A0A0C3H414"/>
<gene>
    <name evidence="1" type="ORF">OIDMADRAFT_18492</name>
</gene>
<evidence type="ECO:0000313" key="1">
    <source>
        <dbReference type="EMBL" id="KIN02951.1"/>
    </source>
</evidence>
<sequence>MPLPQQPITVLNNKTEVYASKHRRYILKISDGLVGVQMDEHETQPNDVGLPFYQEIRRKVTVKYITTYTERWGFYNLDAWLLLGDSYDERM</sequence>
<dbReference type="EMBL" id="KN832874">
    <property type="protein sequence ID" value="KIN02951.1"/>
    <property type="molecule type" value="Genomic_DNA"/>
</dbReference>
<evidence type="ECO:0000313" key="2">
    <source>
        <dbReference type="Proteomes" id="UP000054321"/>
    </source>
</evidence>
<dbReference type="InParanoid" id="A0A0C3H414"/>
<protein>
    <submittedName>
        <fullName evidence="1">Uncharacterized protein</fullName>
    </submittedName>
</protein>
<dbReference type="Proteomes" id="UP000054321">
    <property type="component" value="Unassembled WGS sequence"/>
</dbReference>
<feature type="non-terminal residue" evidence="1">
    <location>
        <position position="91"/>
    </location>
</feature>
<proteinExistence type="predicted"/>
<organism evidence="1 2">
    <name type="scientific">Oidiodendron maius (strain Zn)</name>
    <dbReference type="NCBI Taxonomy" id="913774"/>
    <lineage>
        <taxon>Eukaryota</taxon>
        <taxon>Fungi</taxon>
        <taxon>Dikarya</taxon>
        <taxon>Ascomycota</taxon>
        <taxon>Pezizomycotina</taxon>
        <taxon>Leotiomycetes</taxon>
        <taxon>Leotiomycetes incertae sedis</taxon>
        <taxon>Myxotrichaceae</taxon>
        <taxon>Oidiodendron</taxon>
    </lineage>
</organism>
<accession>A0A0C3H414</accession>
<keyword evidence="2" id="KW-1185">Reference proteome</keyword>
<reference evidence="1 2" key="1">
    <citation type="submission" date="2014-04" db="EMBL/GenBank/DDBJ databases">
        <authorList>
            <consortium name="DOE Joint Genome Institute"/>
            <person name="Kuo A."/>
            <person name="Martino E."/>
            <person name="Perotto S."/>
            <person name="Kohler A."/>
            <person name="Nagy L.G."/>
            <person name="Floudas D."/>
            <person name="Copeland A."/>
            <person name="Barry K.W."/>
            <person name="Cichocki N."/>
            <person name="Veneault-Fourrey C."/>
            <person name="LaButti K."/>
            <person name="Lindquist E.A."/>
            <person name="Lipzen A."/>
            <person name="Lundell T."/>
            <person name="Morin E."/>
            <person name="Murat C."/>
            <person name="Sun H."/>
            <person name="Tunlid A."/>
            <person name="Henrissat B."/>
            <person name="Grigoriev I.V."/>
            <person name="Hibbett D.S."/>
            <person name="Martin F."/>
            <person name="Nordberg H.P."/>
            <person name="Cantor M.N."/>
            <person name="Hua S.X."/>
        </authorList>
    </citation>
    <scope>NUCLEOTIDE SEQUENCE [LARGE SCALE GENOMIC DNA]</scope>
    <source>
        <strain evidence="1 2">Zn</strain>
    </source>
</reference>
<reference evidence="2" key="2">
    <citation type="submission" date="2015-01" db="EMBL/GenBank/DDBJ databases">
        <title>Evolutionary Origins and Diversification of the Mycorrhizal Mutualists.</title>
        <authorList>
            <consortium name="DOE Joint Genome Institute"/>
            <consortium name="Mycorrhizal Genomics Consortium"/>
            <person name="Kohler A."/>
            <person name="Kuo A."/>
            <person name="Nagy L.G."/>
            <person name="Floudas D."/>
            <person name="Copeland A."/>
            <person name="Barry K.W."/>
            <person name="Cichocki N."/>
            <person name="Veneault-Fourrey C."/>
            <person name="LaButti K."/>
            <person name="Lindquist E.A."/>
            <person name="Lipzen A."/>
            <person name="Lundell T."/>
            <person name="Morin E."/>
            <person name="Murat C."/>
            <person name="Riley R."/>
            <person name="Ohm R."/>
            <person name="Sun H."/>
            <person name="Tunlid A."/>
            <person name="Henrissat B."/>
            <person name="Grigoriev I.V."/>
            <person name="Hibbett D.S."/>
            <person name="Martin F."/>
        </authorList>
    </citation>
    <scope>NUCLEOTIDE SEQUENCE [LARGE SCALE GENOMIC DNA]</scope>
    <source>
        <strain evidence="2">Zn</strain>
    </source>
</reference>
<dbReference type="HOGENOM" id="CLU_2432924_0_0_1"/>